<evidence type="ECO:0000313" key="2">
    <source>
        <dbReference type="EMBL" id="MBB6123698.1"/>
    </source>
</evidence>
<organism evidence="2 3">
    <name type="scientific">Sphingobium subterraneum</name>
    <dbReference type="NCBI Taxonomy" id="627688"/>
    <lineage>
        <taxon>Bacteria</taxon>
        <taxon>Pseudomonadati</taxon>
        <taxon>Pseudomonadota</taxon>
        <taxon>Alphaproteobacteria</taxon>
        <taxon>Sphingomonadales</taxon>
        <taxon>Sphingomonadaceae</taxon>
        <taxon>Sphingobium</taxon>
    </lineage>
</organism>
<sequence length="82" mass="8841">MLDRLFLDHPRAVRESYGEHFVAACGFGAAMIVGGIACVLHAVVPALFVRTGSDVVRRLHERMVVKRVKSAGDGEALPAPQD</sequence>
<dbReference type="Pfam" id="PF19883">
    <property type="entry name" value="DUF6356"/>
    <property type="match status" value="1"/>
</dbReference>
<evidence type="ECO:0000256" key="1">
    <source>
        <dbReference type="SAM" id="Phobius"/>
    </source>
</evidence>
<keyword evidence="1" id="KW-0472">Membrane</keyword>
<proteinExistence type="predicted"/>
<keyword evidence="1" id="KW-0812">Transmembrane</keyword>
<keyword evidence="3" id="KW-1185">Reference proteome</keyword>
<name>A0A841J578_9SPHN</name>
<dbReference type="AlphaFoldDB" id="A0A841J578"/>
<comment type="caution">
    <text evidence="2">The sequence shown here is derived from an EMBL/GenBank/DDBJ whole genome shotgun (WGS) entry which is preliminary data.</text>
</comment>
<keyword evidence="1" id="KW-1133">Transmembrane helix</keyword>
<feature type="transmembrane region" description="Helical" evidence="1">
    <location>
        <begin position="20"/>
        <end position="49"/>
    </location>
</feature>
<dbReference type="InterPro" id="IPR045936">
    <property type="entry name" value="DUF6356"/>
</dbReference>
<evidence type="ECO:0000313" key="3">
    <source>
        <dbReference type="Proteomes" id="UP000552700"/>
    </source>
</evidence>
<dbReference type="EMBL" id="JACIJP010000002">
    <property type="protein sequence ID" value="MBB6123698.1"/>
    <property type="molecule type" value="Genomic_DNA"/>
</dbReference>
<protein>
    <recommendedName>
        <fullName evidence="4">Capsule biosynthesis protein</fullName>
    </recommendedName>
</protein>
<accession>A0A841J578</accession>
<dbReference type="Proteomes" id="UP000552700">
    <property type="component" value="Unassembled WGS sequence"/>
</dbReference>
<reference evidence="2 3" key="1">
    <citation type="submission" date="2020-08" db="EMBL/GenBank/DDBJ databases">
        <title>Genomic Encyclopedia of Type Strains, Phase IV (KMG-IV): sequencing the most valuable type-strain genomes for metagenomic binning, comparative biology and taxonomic classification.</title>
        <authorList>
            <person name="Goeker M."/>
        </authorList>
    </citation>
    <scope>NUCLEOTIDE SEQUENCE [LARGE SCALE GENOMIC DNA]</scope>
    <source>
        <strain evidence="2 3">DSM 102255</strain>
    </source>
</reference>
<dbReference type="RefSeq" id="WP_184079071.1">
    <property type="nucleotide sequence ID" value="NZ_JACIJP010000002.1"/>
</dbReference>
<gene>
    <name evidence="2" type="ORF">FHS92_001427</name>
</gene>
<evidence type="ECO:0008006" key="4">
    <source>
        <dbReference type="Google" id="ProtNLM"/>
    </source>
</evidence>